<dbReference type="GO" id="GO:0050515">
    <property type="term" value="F:4-(cytidine 5'-diphospho)-2-C-methyl-D-erythritol kinase activity"/>
    <property type="evidence" value="ECO:0007669"/>
    <property type="project" value="UniProtKB-UniRule"/>
</dbReference>
<dbReference type="InterPro" id="IPR013750">
    <property type="entry name" value="GHMP_kinase_C_dom"/>
</dbReference>
<feature type="domain" description="GHMP kinase C-terminal" evidence="11">
    <location>
        <begin position="200"/>
        <end position="277"/>
    </location>
</feature>
<dbReference type="InterPro" id="IPR014721">
    <property type="entry name" value="Ribsml_uS5_D2-typ_fold_subgr"/>
</dbReference>
<evidence type="ECO:0000313" key="12">
    <source>
        <dbReference type="EMBL" id="KYH33843.1"/>
    </source>
</evidence>
<name>A0A151B228_9FIRM</name>
<comment type="function">
    <text evidence="9">Catalyzes the phosphorylation of the position 2 hydroxy group of 4-diphosphocytidyl-2C-methyl-D-erythritol.</text>
</comment>
<dbReference type="GO" id="GO:0019288">
    <property type="term" value="P:isopentenyl diphosphate biosynthetic process, methylerythritol 4-phosphate pathway"/>
    <property type="evidence" value="ECO:0007669"/>
    <property type="project" value="UniProtKB-UniRule"/>
</dbReference>
<dbReference type="PIRSF" id="PIRSF010376">
    <property type="entry name" value="IspE"/>
    <property type="match status" value="1"/>
</dbReference>
<dbReference type="AlphaFoldDB" id="A0A151B228"/>
<dbReference type="Gene3D" id="3.30.230.10">
    <property type="match status" value="1"/>
</dbReference>
<keyword evidence="5 9" id="KW-0547">Nucleotide-binding</keyword>
<evidence type="ECO:0000256" key="7">
    <source>
        <dbReference type="ARBA" id="ARBA00022840"/>
    </source>
</evidence>
<evidence type="ECO:0000256" key="3">
    <source>
        <dbReference type="ARBA" id="ARBA00017473"/>
    </source>
</evidence>
<feature type="domain" description="GHMP kinase N-terminal" evidence="10">
    <location>
        <begin position="66"/>
        <end position="143"/>
    </location>
</feature>
<dbReference type="PATRIC" id="fig|1122241.3.peg.594"/>
<keyword evidence="6 9" id="KW-0418">Kinase</keyword>
<accession>A0A151B228</accession>
<evidence type="ECO:0000313" key="13">
    <source>
        <dbReference type="Proteomes" id="UP000075670"/>
    </source>
</evidence>
<dbReference type="GO" id="GO:0016114">
    <property type="term" value="P:terpenoid biosynthetic process"/>
    <property type="evidence" value="ECO:0007669"/>
    <property type="project" value="UniProtKB-UniRule"/>
</dbReference>
<dbReference type="SUPFAM" id="SSF54211">
    <property type="entry name" value="Ribosomal protein S5 domain 2-like"/>
    <property type="match status" value="1"/>
</dbReference>
<dbReference type="HAMAP" id="MF_00061">
    <property type="entry name" value="IspE"/>
    <property type="match status" value="1"/>
</dbReference>
<dbReference type="OrthoDB" id="9809438at2"/>
<evidence type="ECO:0000256" key="8">
    <source>
        <dbReference type="ARBA" id="ARBA00032554"/>
    </source>
</evidence>
<dbReference type="InterPro" id="IPR036554">
    <property type="entry name" value="GHMP_kinase_C_sf"/>
</dbReference>
<dbReference type="Pfam" id="PF08544">
    <property type="entry name" value="GHMP_kinases_C"/>
    <property type="match status" value="1"/>
</dbReference>
<dbReference type="InterPro" id="IPR004424">
    <property type="entry name" value="IspE"/>
</dbReference>
<protein>
    <recommendedName>
        <fullName evidence="3 9">4-diphosphocytidyl-2-C-methyl-D-erythritol kinase</fullName>
        <shortName evidence="9">CMK</shortName>
        <ecNumber evidence="2 9">2.7.1.148</ecNumber>
    </recommendedName>
    <alternativeName>
        <fullName evidence="8 9">4-(cytidine-5'-diphospho)-2-C-methyl-D-erythritol kinase</fullName>
    </alternativeName>
</protein>
<evidence type="ECO:0000256" key="1">
    <source>
        <dbReference type="ARBA" id="ARBA00009684"/>
    </source>
</evidence>
<dbReference type="GO" id="GO:0005524">
    <property type="term" value="F:ATP binding"/>
    <property type="evidence" value="ECO:0007669"/>
    <property type="project" value="UniProtKB-UniRule"/>
</dbReference>
<feature type="active site" evidence="9">
    <location>
        <position position="135"/>
    </location>
</feature>
<proteinExistence type="inferred from homology"/>
<gene>
    <name evidence="9 12" type="primary">ispE</name>
    <name evidence="12" type="ORF">MOMUL_05590</name>
</gene>
<keyword evidence="7 9" id="KW-0067">ATP-binding</keyword>
<dbReference type="PANTHER" id="PTHR43527">
    <property type="entry name" value="4-DIPHOSPHOCYTIDYL-2-C-METHYL-D-ERYTHRITOL KINASE, CHLOROPLASTIC"/>
    <property type="match status" value="1"/>
</dbReference>
<feature type="binding site" evidence="9">
    <location>
        <begin position="93"/>
        <end position="103"/>
    </location>
    <ligand>
        <name>ATP</name>
        <dbReference type="ChEBI" id="CHEBI:30616"/>
    </ligand>
</feature>
<comment type="caution">
    <text evidence="12">The sequence shown here is derived from an EMBL/GenBank/DDBJ whole genome shotgun (WGS) entry which is preliminary data.</text>
</comment>
<reference evidence="12 13" key="1">
    <citation type="submission" date="2016-02" db="EMBL/GenBank/DDBJ databases">
        <title>Genome sequence of Moorella mulderi DSM 14980.</title>
        <authorList>
            <person name="Poehlein A."/>
            <person name="Daniel R."/>
        </authorList>
    </citation>
    <scope>NUCLEOTIDE SEQUENCE [LARGE SCALE GENOMIC DNA]</scope>
    <source>
        <strain evidence="12 13">DSM 14980</strain>
    </source>
</reference>
<dbReference type="Proteomes" id="UP000075670">
    <property type="component" value="Unassembled WGS sequence"/>
</dbReference>
<evidence type="ECO:0000259" key="11">
    <source>
        <dbReference type="Pfam" id="PF08544"/>
    </source>
</evidence>
<dbReference type="UniPathway" id="UPA00056">
    <property type="reaction ID" value="UER00094"/>
</dbReference>
<dbReference type="InterPro" id="IPR006204">
    <property type="entry name" value="GHMP_kinase_N_dom"/>
</dbReference>
<dbReference type="SUPFAM" id="SSF55060">
    <property type="entry name" value="GHMP Kinase, C-terminal domain"/>
    <property type="match status" value="1"/>
</dbReference>
<keyword evidence="4 9" id="KW-0808">Transferase</keyword>
<feature type="active site" evidence="9">
    <location>
        <position position="11"/>
    </location>
</feature>
<evidence type="ECO:0000256" key="2">
    <source>
        <dbReference type="ARBA" id="ARBA00012052"/>
    </source>
</evidence>
<evidence type="ECO:0000256" key="4">
    <source>
        <dbReference type="ARBA" id="ARBA00022679"/>
    </source>
</evidence>
<keyword evidence="9" id="KW-0414">Isoprene biosynthesis</keyword>
<evidence type="ECO:0000256" key="6">
    <source>
        <dbReference type="ARBA" id="ARBA00022777"/>
    </source>
</evidence>
<dbReference type="InterPro" id="IPR020568">
    <property type="entry name" value="Ribosomal_Su5_D2-typ_SF"/>
</dbReference>
<dbReference type="Gene3D" id="3.30.70.890">
    <property type="entry name" value="GHMP kinase, C-terminal domain"/>
    <property type="match status" value="1"/>
</dbReference>
<sequence>MDALKVPAYGKINLTLKVLGRRPDGFHNLSTIFQAIALQDTLTLSRCYEGIHLEVRGARLSAGPDNLVYQAAALLQQRYGFPGVRINLEKRIPLAAGLAGGSSDAAATLLGLNYLYNLGLTPGQLAREGAKLGSDVPFCVLGGTALGRGRGEDLSLLPPAPRLWLVLVKPPFGVSTAAVYQGWDAAPSRQNPEPPDEDRALAALRAGDREQLVRALGNDLEIVTCRLYPEVKAIKLRLLAAGAERAILCGSGPAVFGVAPDRQTAVSIASRLRQTYPETMVTCTL</sequence>
<dbReference type="Pfam" id="PF00288">
    <property type="entry name" value="GHMP_kinases_N"/>
    <property type="match status" value="1"/>
</dbReference>
<evidence type="ECO:0000256" key="9">
    <source>
        <dbReference type="HAMAP-Rule" id="MF_00061"/>
    </source>
</evidence>
<comment type="catalytic activity">
    <reaction evidence="9">
        <text>4-CDP-2-C-methyl-D-erythritol + ATP = 4-CDP-2-C-methyl-D-erythritol 2-phosphate + ADP + H(+)</text>
        <dbReference type="Rhea" id="RHEA:18437"/>
        <dbReference type="ChEBI" id="CHEBI:15378"/>
        <dbReference type="ChEBI" id="CHEBI:30616"/>
        <dbReference type="ChEBI" id="CHEBI:57823"/>
        <dbReference type="ChEBI" id="CHEBI:57919"/>
        <dbReference type="ChEBI" id="CHEBI:456216"/>
        <dbReference type="EC" id="2.7.1.148"/>
    </reaction>
</comment>
<evidence type="ECO:0000256" key="5">
    <source>
        <dbReference type="ARBA" id="ARBA00022741"/>
    </source>
</evidence>
<dbReference type="RefSeq" id="WP_153018200.1">
    <property type="nucleotide sequence ID" value="NZ_LTBC01000001.1"/>
</dbReference>
<dbReference type="NCBIfam" id="TIGR00154">
    <property type="entry name" value="ispE"/>
    <property type="match status" value="1"/>
</dbReference>
<dbReference type="EC" id="2.7.1.148" evidence="2 9"/>
<comment type="similarity">
    <text evidence="1 9">Belongs to the GHMP kinase family. IspE subfamily.</text>
</comment>
<dbReference type="EMBL" id="LTBC01000001">
    <property type="protein sequence ID" value="KYH33843.1"/>
    <property type="molecule type" value="Genomic_DNA"/>
</dbReference>
<keyword evidence="13" id="KW-1185">Reference proteome</keyword>
<dbReference type="PANTHER" id="PTHR43527:SF2">
    <property type="entry name" value="4-DIPHOSPHOCYTIDYL-2-C-METHYL-D-ERYTHRITOL KINASE, CHLOROPLASTIC"/>
    <property type="match status" value="1"/>
</dbReference>
<organism evidence="12 13">
    <name type="scientific">Moorella mulderi DSM 14980</name>
    <dbReference type="NCBI Taxonomy" id="1122241"/>
    <lineage>
        <taxon>Bacteria</taxon>
        <taxon>Bacillati</taxon>
        <taxon>Bacillota</taxon>
        <taxon>Clostridia</taxon>
        <taxon>Neomoorellales</taxon>
        <taxon>Neomoorellaceae</taxon>
        <taxon>Neomoorella</taxon>
    </lineage>
</organism>
<evidence type="ECO:0000259" key="10">
    <source>
        <dbReference type="Pfam" id="PF00288"/>
    </source>
</evidence>
<comment type="pathway">
    <text evidence="9">Isoprenoid biosynthesis; isopentenyl diphosphate biosynthesis via DXP pathway; isopentenyl diphosphate from 1-deoxy-D-xylulose 5-phosphate: step 3/6.</text>
</comment>